<evidence type="ECO:0000313" key="1">
    <source>
        <dbReference type="EMBL" id="CAH2209372.1"/>
    </source>
</evidence>
<accession>A0A8S4QHA3</accession>
<dbReference type="OrthoDB" id="10319658at2759"/>
<dbReference type="Gene3D" id="1.25.40.20">
    <property type="entry name" value="Ankyrin repeat-containing domain"/>
    <property type="match status" value="1"/>
</dbReference>
<comment type="caution">
    <text evidence="1">The sequence shown here is derived from an EMBL/GenBank/DDBJ whole genome shotgun (WGS) entry which is preliminary data.</text>
</comment>
<proteinExistence type="predicted"/>
<name>A0A8S4QHA3_9NEOP</name>
<dbReference type="InterPro" id="IPR036770">
    <property type="entry name" value="Ankyrin_rpt-contain_sf"/>
</dbReference>
<sequence>MNREIWLYGVLFNVLCKVDEDNDLDVNNVIKKIKERLEYRIQKSDKKRDYCKYLYTSWEKKGFDINHQFDLKDYDGFPIDSLFSIAINYKLYTLTNLAQVLIKAGANVQNEKGYLHACVLARSPDILKALIKAGVNDNPNENYGGNTALDYVAKLYGRDKSTKSKDCCKILIEHTLEKKPNIEIPDSVKNNKELAQCWNACEANNEGWELATTNTETQVVSVQKANKSSCSIQ</sequence>
<evidence type="ECO:0000313" key="2">
    <source>
        <dbReference type="Proteomes" id="UP000838756"/>
    </source>
</evidence>
<dbReference type="SUPFAM" id="SSF48403">
    <property type="entry name" value="Ankyrin repeat"/>
    <property type="match status" value="1"/>
</dbReference>
<dbReference type="Pfam" id="PF12796">
    <property type="entry name" value="Ank_2"/>
    <property type="match status" value="1"/>
</dbReference>
<organism evidence="1 2">
    <name type="scientific">Pararge aegeria aegeria</name>
    <dbReference type="NCBI Taxonomy" id="348720"/>
    <lineage>
        <taxon>Eukaryota</taxon>
        <taxon>Metazoa</taxon>
        <taxon>Ecdysozoa</taxon>
        <taxon>Arthropoda</taxon>
        <taxon>Hexapoda</taxon>
        <taxon>Insecta</taxon>
        <taxon>Pterygota</taxon>
        <taxon>Neoptera</taxon>
        <taxon>Endopterygota</taxon>
        <taxon>Lepidoptera</taxon>
        <taxon>Glossata</taxon>
        <taxon>Ditrysia</taxon>
        <taxon>Papilionoidea</taxon>
        <taxon>Nymphalidae</taxon>
        <taxon>Satyrinae</taxon>
        <taxon>Satyrini</taxon>
        <taxon>Parargina</taxon>
        <taxon>Pararge</taxon>
    </lineage>
</organism>
<dbReference type="InterPro" id="IPR002110">
    <property type="entry name" value="Ankyrin_rpt"/>
</dbReference>
<dbReference type="AlphaFoldDB" id="A0A8S4QHA3"/>
<gene>
    <name evidence="1" type="primary">jg24867</name>
    <name evidence="1" type="ORF">PAEG_LOCUS1771</name>
</gene>
<protein>
    <submittedName>
        <fullName evidence="1">Jg24867 protein</fullName>
    </submittedName>
</protein>
<dbReference type="EMBL" id="CAKXAJ010005785">
    <property type="protein sequence ID" value="CAH2209372.1"/>
    <property type="molecule type" value="Genomic_DNA"/>
</dbReference>
<keyword evidence="2" id="KW-1185">Reference proteome</keyword>
<reference evidence="1" key="1">
    <citation type="submission" date="2022-03" db="EMBL/GenBank/DDBJ databases">
        <authorList>
            <person name="Lindestad O."/>
        </authorList>
    </citation>
    <scope>NUCLEOTIDE SEQUENCE</scope>
</reference>
<dbReference type="Proteomes" id="UP000838756">
    <property type="component" value="Unassembled WGS sequence"/>
</dbReference>